<dbReference type="KEGG" id="pth:PTH_2851"/>
<dbReference type="CDD" id="cd10322">
    <property type="entry name" value="SLC5sbd"/>
    <property type="match status" value="1"/>
</dbReference>
<feature type="transmembrane region" description="Helical" evidence="8">
    <location>
        <begin position="355"/>
        <end position="374"/>
    </location>
</feature>
<dbReference type="PROSITE" id="PS50283">
    <property type="entry name" value="NA_SOLUT_SYMP_3"/>
    <property type="match status" value="1"/>
</dbReference>
<evidence type="ECO:0000256" key="6">
    <source>
        <dbReference type="ARBA" id="ARBA00023136"/>
    </source>
</evidence>
<evidence type="ECO:0000256" key="5">
    <source>
        <dbReference type="ARBA" id="ARBA00022989"/>
    </source>
</evidence>
<dbReference type="GO" id="GO:0022857">
    <property type="term" value="F:transmembrane transporter activity"/>
    <property type="evidence" value="ECO:0007669"/>
    <property type="project" value="InterPro"/>
</dbReference>
<sequence length="466" mass="48767">MITGVHYISILFTMSLVSLAGLYSARHVRTASDFSVGGRRIGPALIGGSLIGSFIGGTSTVGTAQTAYQYGLSAIWFTLGGGLACLLMGLFLAGPLKRQEVDTVPQFLAAAFGDSVRPWVALYSSAGIFIQIAAQSLAAIPILTSLFPVSPQWAAAAFAAVLISYVVFGGFLSASQIGLLKMILVYSTLFVAGCISFKYLGGYRGIRETFPAVPWLSLFPGSFSKELASGISAVIGFISTQTYLQPVFAGKDARSARLGLFLAGLLIPLAGLAAVMIGLYMRAAHPGINPGSALPLFLVQYLNPWLGGVALATLLISLVLSGAALCLGVGTILAQDVYGRYRPGAGEGEMLLSSRVMVLIVGLLSFIFVLFNLNTLILKWAFLSMALRGVTVFAPMMAAVFAPARVKPPAGMAAIILAPLFTLLWAILLPKAADPLYIGIAVSVFILICGVRRGAGREDLGAGRGV</sequence>
<feature type="transmembrane region" description="Helical" evidence="8">
    <location>
        <begin position="435"/>
        <end position="455"/>
    </location>
</feature>
<feature type="transmembrane region" description="Helical" evidence="8">
    <location>
        <begin position="179"/>
        <end position="200"/>
    </location>
</feature>
<dbReference type="PANTHER" id="PTHR48086">
    <property type="entry name" value="SODIUM/PROLINE SYMPORTER-RELATED"/>
    <property type="match status" value="1"/>
</dbReference>
<dbReference type="STRING" id="370438.PTH_2851"/>
<comment type="subcellular location">
    <subcellularLocation>
        <location evidence="1">Membrane</location>
        <topology evidence="1">Multi-pass membrane protein</topology>
    </subcellularLocation>
</comment>
<feature type="transmembrane region" description="Helical" evidence="8">
    <location>
        <begin position="6"/>
        <end position="23"/>
    </location>
</feature>
<keyword evidence="6 8" id="KW-0472">Membrane</keyword>
<feature type="transmembrane region" description="Helical" evidence="8">
    <location>
        <begin position="153"/>
        <end position="172"/>
    </location>
</feature>
<name>A5CYA8_PELTS</name>
<proteinExistence type="inferred from homology"/>
<dbReference type="HOGENOM" id="CLU_018808_15_3_9"/>
<dbReference type="Pfam" id="PF00474">
    <property type="entry name" value="SSF"/>
    <property type="match status" value="1"/>
</dbReference>
<evidence type="ECO:0000313" key="9">
    <source>
        <dbReference type="EMBL" id="BAF61032.1"/>
    </source>
</evidence>
<evidence type="ECO:0000313" key="10">
    <source>
        <dbReference type="Proteomes" id="UP000006556"/>
    </source>
</evidence>
<keyword evidence="5 8" id="KW-1133">Transmembrane helix</keyword>
<dbReference type="GO" id="GO:0005886">
    <property type="term" value="C:plasma membrane"/>
    <property type="evidence" value="ECO:0007669"/>
    <property type="project" value="TreeGrafter"/>
</dbReference>
<feature type="transmembrane region" description="Helical" evidence="8">
    <location>
        <begin position="301"/>
        <end position="334"/>
    </location>
</feature>
<feature type="transmembrane region" description="Helical" evidence="8">
    <location>
        <begin position="44"/>
        <end position="68"/>
    </location>
</feature>
<feature type="transmembrane region" description="Helical" evidence="8">
    <location>
        <begin position="227"/>
        <end position="248"/>
    </location>
</feature>
<keyword evidence="4 8" id="KW-0812">Transmembrane</keyword>
<comment type="similarity">
    <text evidence="2 7">Belongs to the sodium:solute symporter (SSF) (TC 2.A.21) family.</text>
</comment>
<dbReference type="eggNOG" id="COG0591">
    <property type="taxonomic scope" value="Bacteria"/>
</dbReference>
<keyword evidence="10" id="KW-1185">Reference proteome</keyword>
<feature type="transmembrane region" description="Helical" evidence="8">
    <location>
        <begin position="409"/>
        <end position="429"/>
    </location>
</feature>
<dbReference type="PANTHER" id="PTHR48086:SF7">
    <property type="entry name" value="SODIUM-SOLUTE SYMPORTER-RELATED"/>
    <property type="match status" value="1"/>
</dbReference>
<dbReference type="InterPro" id="IPR050277">
    <property type="entry name" value="Sodium:Solute_Symporter"/>
</dbReference>
<dbReference type="AlphaFoldDB" id="A5CYA8"/>
<accession>A5CYA8</accession>
<feature type="transmembrane region" description="Helical" evidence="8">
    <location>
        <begin position="260"/>
        <end position="281"/>
    </location>
</feature>
<protein>
    <submittedName>
        <fullName evidence="9">Na+/proline symporter</fullName>
    </submittedName>
</protein>
<feature type="transmembrane region" description="Helical" evidence="8">
    <location>
        <begin position="120"/>
        <end position="147"/>
    </location>
</feature>
<evidence type="ECO:0000256" key="2">
    <source>
        <dbReference type="ARBA" id="ARBA00006434"/>
    </source>
</evidence>
<evidence type="ECO:0000256" key="4">
    <source>
        <dbReference type="ARBA" id="ARBA00022692"/>
    </source>
</evidence>
<reference evidence="10" key="1">
    <citation type="journal article" date="2008" name="Genome Res.">
        <title>The genome of Pelotomaculum thermopropionicum reveals niche-associated evolution in anaerobic microbiota.</title>
        <authorList>
            <person name="Kosaka T."/>
            <person name="Kato S."/>
            <person name="Shimoyama T."/>
            <person name="Ishii S."/>
            <person name="Abe T."/>
            <person name="Watanabe K."/>
        </authorList>
    </citation>
    <scope>NUCLEOTIDE SEQUENCE [LARGE SCALE GENOMIC DNA]</scope>
    <source>
        <strain evidence="10">DSM 13744 / JCM 10971 / SI</strain>
    </source>
</reference>
<evidence type="ECO:0000256" key="7">
    <source>
        <dbReference type="RuleBase" id="RU362091"/>
    </source>
</evidence>
<dbReference type="InterPro" id="IPR038377">
    <property type="entry name" value="Na/Glc_symporter_sf"/>
</dbReference>
<dbReference type="InterPro" id="IPR001734">
    <property type="entry name" value="Na/solute_symporter"/>
</dbReference>
<feature type="transmembrane region" description="Helical" evidence="8">
    <location>
        <begin position="74"/>
        <end position="93"/>
    </location>
</feature>
<organism evidence="9 10">
    <name type="scientific">Pelotomaculum thermopropionicum (strain DSM 13744 / JCM 10971 / SI)</name>
    <dbReference type="NCBI Taxonomy" id="370438"/>
    <lineage>
        <taxon>Bacteria</taxon>
        <taxon>Bacillati</taxon>
        <taxon>Bacillota</taxon>
        <taxon>Clostridia</taxon>
        <taxon>Eubacteriales</taxon>
        <taxon>Desulfotomaculaceae</taxon>
        <taxon>Pelotomaculum</taxon>
    </lineage>
</organism>
<evidence type="ECO:0000256" key="1">
    <source>
        <dbReference type="ARBA" id="ARBA00004141"/>
    </source>
</evidence>
<evidence type="ECO:0000256" key="3">
    <source>
        <dbReference type="ARBA" id="ARBA00022448"/>
    </source>
</evidence>
<evidence type="ECO:0000256" key="8">
    <source>
        <dbReference type="SAM" id="Phobius"/>
    </source>
</evidence>
<feature type="transmembrane region" description="Helical" evidence="8">
    <location>
        <begin position="380"/>
        <end position="402"/>
    </location>
</feature>
<dbReference type="Gene3D" id="1.20.1730.10">
    <property type="entry name" value="Sodium/glucose cotransporter"/>
    <property type="match status" value="1"/>
</dbReference>
<dbReference type="EMBL" id="AP009389">
    <property type="protein sequence ID" value="BAF61032.1"/>
    <property type="molecule type" value="Genomic_DNA"/>
</dbReference>
<dbReference type="Proteomes" id="UP000006556">
    <property type="component" value="Chromosome"/>
</dbReference>
<gene>
    <name evidence="9" type="primary">PutP</name>
    <name evidence="9" type="ordered locus">PTH_2851</name>
</gene>
<keyword evidence="3" id="KW-0813">Transport</keyword>